<sequence>MAGLGSLVARRRAAAVAASAAGRPVSEPVSRPMPELVPGPERSVVVAVHDSASDGGQWRGLAGHLAPHFDLNAPDLPGYGHVACRGAAAGPRGVPADARTLLGLIRRIGQPVHLVGHGYGAAVVLRAALERPGVVLSLTLVSPAAYHLLRGEGPAERRLFGGVMDVVASMAVAAAGGDRTGAVARFVDLWQGPGAWARSRAGGRTRLVGELDRVLDDLASLASERGRLTELAGIGCPALAIVGLEAPAATVRVAELVAEALPSGVLRRLPRVGHMAPLTDPHLVGPMIAAHLLAAERGRLSAAA</sequence>
<gene>
    <name evidence="2" type="ORF">HNP73_003375</name>
</gene>
<accession>A0A840SS83</accession>
<dbReference type="InterPro" id="IPR050266">
    <property type="entry name" value="AB_hydrolase_sf"/>
</dbReference>
<feature type="domain" description="AB hydrolase-1" evidence="1">
    <location>
        <begin position="45"/>
        <end position="284"/>
    </location>
</feature>
<evidence type="ECO:0000313" key="3">
    <source>
        <dbReference type="Proteomes" id="UP000549457"/>
    </source>
</evidence>
<dbReference type="PANTHER" id="PTHR43798">
    <property type="entry name" value="MONOACYLGLYCEROL LIPASE"/>
    <property type="match status" value="1"/>
</dbReference>
<dbReference type="Proteomes" id="UP000549457">
    <property type="component" value="Unassembled WGS sequence"/>
</dbReference>
<dbReference type="Pfam" id="PF12697">
    <property type="entry name" value="Abhydrolase_6"/>
    <property type="match status" value="1"/>
</dbReference>
<evidence type="ECO:0000313" key="2">
    <source>
        <dbReference type="EMBL" id="MBB5223428.1"/>
    </source>
</evidence>
<comment type="caution">
    <text evidence="2">The sequence shown here is derived from an EMBL/GenBank/DDBJ whole genome shotgun (WGS) entry which is preliminary data.</text>
</comment>
<dbReference type="InterPro" id="IPR000073">
    <property type="entry name" value="AB_hydrolase_1"/>
</dbReference>
<dbReference type="GO" id="GO:0016020">
    <property type="term" value="C:membrane"/>
    <property type="evidence" value="ECO:0007669"/>
    <property type="project" value="TreeGrafter"/>
</dbReference>
<dbReference type="GO" id="GO:0047372">
    <property type="term" value="F:monoacylglycerol lipase activity"/>
    <property type="evidence" value="ECO:0007669"/>
    <property type="project" value="TreeGrafter"/>
</dbReference>
<dbReference type="SUPFAM" id="SSF53474">
    <property type="entry name" value="alpha/beta-Hydrolases"/>
    <property type="match status" value="1"/>
</dbReference>
<evidence type="ECO:0000259" key="1">
    <source>
        <dbReference type="Pfam" id="PF12697"/>
    </source>
</evidence>
<dbReference type="EMBL" id="JACHFM010000003">
    <property type="protein sequence ID" value="MBB5223428.1"/>
    <property type="molecule type" value="Genomic_DNA"/>
</dbReference>
<dbReference type="RefSeq" id="WP_184152187.1">
    <property type="nucleotide sequence ID" value="NZ_JACHFM010000003.1"/>
</dbReference>
<organism evidence="2 3">
    <name type="scientific">Amaricoccus macauensis</name>
    <dbReference type="NCBI Taxonomy" id="57001"/>
    <lineage>
        <taxon>Bacteria</taxon>
        <taxon>Pseudomonadati</taxon>
        <taxon>Pseudomonadota</taxon>
        <taxon>Alphaproteobacteria</taxon>
        <taxon>Rhodobacterales</taxon>
        <taxon>Paracoccaceae</taxon>
        <taxon>Amaricoccus</taxon>
    </lineage>
</organism>
<protein>
    <submittedName>
        <fullName evidence="2">Pimeloyl-ACP methyl ester carboxylesterase</fullName>
    </submittedName>
</protein>
<dbReference type="InterPro" id="IPR029058">
    <property type="entry name" value="AB_hydrolase_fold"/>
</dbReference>
<name>A0A840SS83_9RHOB</name>
<dbReference type="AlphaFoldDB" id="A0A840SS83"/>
<dbReference type="PANTHER" id="PTHR43798:SF5">
    <property type="entry name" value="MONOACYLGLYCEROL LIPASE ABHD6"/>
    <property type="match status" value="1"/>
</dbReference>
<keyword evidence="3" id="KW-1185">Reference proteome</keyword>
<proteinExistence type="predicted"/>
<dbReference type="GO" id="GO:0046464">
    <property type="term" value="P:acylglycerol catabolic process"/>
    <property type="evidence" value="ECO:0007669"/>
    <property type="project" value="TreeGrafter"/>
</dbReference>
<reference evidence="2 3" key="1">
    <citation type="submission" date="2020-08" db="EMBL/GenBank/DDBJ databases">
        <title>Genomic Encyclopedia of Type Strains, Phase IV (KMG-IV): sequencing the most valuable type-strain genomes for metagenomic binning, comparative biology and taxonomic classification.</title>
        <authorList>
            <person name="Goeker M."/>
        </authorList>
    </citation>
    <scope>NUCLEOTIDE SEQUENCE [LARGE SCALE GENOMIC DNA]</scope>
    <source>
        <strain evidence="2 3">DSM 101730</strain>
    </source>
</reference>
<dbReference type="Gene3D" id="3.40.50.1820">
    <property type="entry name" value="alpha/beta hydrolase"/>
    <property type="match status" value="1"/>
</dbReference>